<dbReference type="CDD" id="cd16377">
    <property type="entry name" value="23S_rRNA_IVP_like"/>
    <property type="match status" value="1"/>
</dbReference>
<sequence>MFLQLGHTKLDAYAVTRQFVKECYVAVTQFPNEEKFILTQQIKRAALSVHLNLAEGSSRKSDTERKRYYEIARGSIIEVDAAFDVALDLGYCSTDSLSTLGEILVKCFKYLSALINSIKIN</sequence>
<dbReference type="Proteomes" id="UP000541583">
    <property type="component" value="Unassembled WGS sequence"/>
</dbReference>
<dbReference type="PANTHER" id="PTHR38471">
    <property type="entry name" value="FOUR HELIX BUNDLE PROTEIN"/>
    <property type="match status" value="1"/>
</dbReference>
<comment type="caution">
    <text evidence="1">The sequence shown here is derived from an EMBL/GenBank/DDBJ whole genome shotgun (WGS) entry which is preliminary data.</text>
</comment>
<dbReference type="InterPro" id="IPR012657">
    <property type="entry name" value="23S_rRNA-intervening_sequence"/>
</dbReference>
<evidence type="ECO:0000313" key="1">
    <source>
        <dbReference type="EMBL" id="MBB6112325.1"/>
    </source>
</evidence>
<protein>
    <submittedName>
        <fullName evidence="1">Four helix bundle protein</fullName>
    </submittedName>
</protein>
<reference evidence="1 2" key="1">
    <citation type="submission" date="2020-08" db="EMBL/GenBank/DDBJ databases">
        <title>Genomic Encyclopedia of Type Strains, Phase IV (KMG-V): Genome sequencing to study the core and pangenomes of soil and plant-associated prokaryotes.</title>
        <authorList>
            <person name="Whitman W."/>
        </authorList>
    </citation>
    <scope>NUCLEOTIDE SEQUENCE [LARGE SCALE GENOMIC DNA]</scope>
    <source>
        <strain evidence="1 2">ANJLi2</strain>
    </source>
</reference>
<evidence type="ECO:0000313" key="2">
    <source>
        <dbReference type="Proteomes" id="UP000541583"/>
    </source>
</evidence>
<dbReference type="RefSeq" id="WP_076377329.1">
    <property type="nucleotide sequence ID" value="NZ_FTMG01000017.1"/>
</dbReference>
<name>A0ABR6PRC0_9SPHI</name>
<dbReference type="NCBIfam" id="TIGR02436">
    <property type="entry name" value="four helix bundle protein"/>
    <property type="match status" value="1"/>
</dbReference>
<proteinExistence type="predicted"/>
<dbReference type="PANTHER" id="PTHR38471:SF2">
    <property type="entry name" value="FOUR HELIX BUNDLE PROTEIN"/>
    <property type="match status" value="1"/>
</dbReference>
<dbReference type="Pfam" id="PF05635">
    <property type="entry name" value="23S_rRNA_IVP"/>
    <property type="match status" value="1"/>
</dbReference>
<organism evidence="1 2">
    <name type="scientific">Mucilaginibacter lappiensis</name>
    <dbReference type="NCBI Taxonomy" id="354630"/>
    <lineage>
        <taxon>Bacteria</taxon>
        <taxon>Pseudomonadati</taxon>
        <taxon>Bacteroidota</taxon>
        <taxon>Sphingobacteriia</taxon>
        <taxon>Sphingobacteriales</taxon>
        <taxon>Sphingobacteriaceae</taxon>
        <taxon>Mucilaginibacter</taxon>
    </lineage>
</organism>
<dbReference type="InterPro" id="IPR036583">
    <property type="entry name" value="23S_rRNA_IVS_sf"/>
</dbReference>
<gene>
    <name evidence="1" type="ORF">HDF23_005100</name>
</gene>
<dbReference type="Gene3D" id="1.20.1440.60">
    <property type="entry name" value="23S rRNA-intervening sequence"/>
    <property type="match status" value="1"/>
</dbReference>
<dbReference type="SUPFAM" id="SSF158446">
    <property type="entry name" value="IVS-encoded protein-like"/>
    <property type="match status" value="1"/>
</dbReference>
<dbReference type="EMBL" id="JACHCB010000017">
    <property type="protein sequence ID" value="MBB6112325.1"/>
    <property type="molecule type" value="Genomic_DNA"/>
</dbReference>
<keyword evidence="2" id="KW-1185">Reference proteome</keyword>
<accession>A0ABR6PRC0</accession>